<evidence type="ECO:0000256" key="3">
    <source>
        <dbReference type="ARBA" id="ARBA00020984"/>
    </source>
</evidence>
<dbReference type="GO" id="GO:0007030">
    <property type="term" value="P:Golgi organization"/>
    <property type="evidence" value="ECO:0007669"/>
    <property type="project" value="TreeGrafter"/>
</dbReference>
<dbReference type="GeneID" id="91105108"/>
<proteinExistence type="inferred from homology"/>
<keyword evidence="4" id="KW-0813">Transport</keyword>
<dbReference type="PANTHER" id="PTHR21443:SF0">
    <property type="entry name" value="CONSERVED OLIGOMERIC GOLGI COMPLEX SUBUNIT 7"/>
    <property type="match status" value="1"/>
</dbReference>
<dbReference type="GO" id="GO:0006886">
    <property type="term" value="P:intracellular protein transport"/>
    <property type="evidence" value="ECO:0007669"/>
    <property type="project" value="InterPro"/>
</dbReference>
<keyword evidence="5" id="KW-0653">Protein transport</keyword>
<evidence type="ECO:0000256" key="6">
    <source>
        <dbReference type="ARBA" id="ARBA00023034"/>
    </source>
</evidence>
<accession>A0AAX4KP29</accession>
<keyword evidence="6" id="KW-0333">Golgi apparatus</keyword>
<dbReference type="GO" id="GO:0006890">
    <property type="term" value="P:retrograde vesicle-mediated transport, Golgi to endoplasmic reticulum"/>
    <property type="evidence" value="ECO:0007669"/>
    <property type="project" value="TreeGrafter"/>
</dbReference>
<dbReference type="PANTHER" id="PTHR21443">
    <property type="entry name" value="CONSERVED OLIGOMERIC GOLGI COMPLEX COMPONENT 7"/>
    <property type="match status" value="1"/>
</dbReference>
<evidence type="ECO:0000256" key="9">
    <source>
        <dbReference type="SAM" id="MobiDB-lite"/>
    </source>
</evidence>
<dbReference type="AlphaFoldDB" id="A0AAX4KP29"/>
<reference evidence="10 11" key="1">
    <citation type="submission" date="2024-01" db="EMBL/GenBank/DDBJ databases">
        <title>Comparative genomics of Cryptococcus and Kwoniella reveals pathogenesis evolution and contrasting modes of karyotype evolution via chromosome fusion or intercentromeric recombination.</title>
        <authorList>
            <person name="Coelho M.A."/>
            <person name="David-Palma M."/>
            <person name="Shea T."/>
            <person name="Bowers K."/>
            <person name="McGinley-Smith S."/>
            <person name="Mohammad A.W."/>
            <person name="Gnirke A."/>
            <person name="Yurkov A.M."/>
            <person name="Nowrousian M."/>
            <person name="Sun S."/>
            <person name="Cuomo C.A."/>
            <person name="Heitman J."/>
        </authorList>
    </citation>
    <scope>NUCLEOTIDE SEQUENCE [LARGE SCALE GENOMIC DNA]</scope>
    <source>
        <strain evidence="10 11">PYCC6329</strain>
    </source>
</reference>
<comment type="similarity">
    <text evidence="2">Belongs to the COG7 family.</text>
</comment>
<comment type="subcellular location">
    <subcellularLocation>
        <location evidence="1">Golgi apparatus membrane</location>
        <topology evidence="1">Peripheral membrane protein</topology>
    </subcellularLocation>
</comment>
<feature type="compositionally biased region" description="Polar residues" evidence="9">
    <location>
        <begin position="16"/>
        <end position="25"/>
    </location>
</feature>
<evidence type="ECO:0000256" key="7">
    <source>
        <dbReference type="ARBA" id="ARBA00023136"/>
    </source>
</evidence>
<evidence type="ECO:0000256" key="1">
    <source>
        <dbReference type="ARBA" id="ARBA00004395"/>
    </source>
</evidence>
<evidence type="ECO:0000256" key="2">
    <source>
        <dbReference type="ARBA" id="ARBA00005831"/>
    </source>
</evidence>
<evidence type="ECO:0000313" key="11">
    <source>
        <dbReference type="Proteomes" id="UP001358614"/>
    </source>
</evidence>
<gene>
    <name evidence="10" type="ORF">V865_006307</name>
</gene>
<dbReference type="EMBL" id="CP144089">
    <property type="protein sequence ID" value="WWD08196.1"/>
    <property type="molecule type" value="Genomic_DNA"/>
</dbReference>
<dbReference type="RefSeq" id="XP_066086163.1">
    <property type="nucleotide sequence ID" value="XM_066230066.1"/>
</dbReference>
<feature type="region of interest" description="Disordered" evidence="9">
    <location>
        <begin position="42"/>
        <end position="61"/>
    </location>
</feature>
<dbReference type="GO" id="GO:0017119">
    <property type="term" value="C:Golgi transport complex"/>
    <property type="evidence" value="ECO:0007669"/>
    <property type="project" value="InterPro"/>
</dbReference>
<name>A0AAX4KP29_9TREE</name>
<feature type="region of interest" description="Disordered" evidence="9">
    <location>
        <begin position="1"/>
        <end position="25"/>
    </location>
</feature>
<dbReference type="InterPro" id="IPR019335">
    <property type="entry name" value="COG7"/>
</dbReference>
<dbReference type="GO" id="GO:0000139">
    <property type="term" value="C:Golgi membrane"/>
    <property type="evidence" value="ECO:0007669"/>
    <property type="project" value="UniProtKB-SubCell"/>
</dbReference>
<feature type="compositionally biased region" description="Pro residues" evidence="9">
    <location>
        <begin position="42"/>
        <end position="58"/>
    </location>
</feature>
<feature type="region of interest" description="Disordered" evidence="9">
    <location>
        <begin position="437"/>
        <end position="464"/>
    </location>
</feature>
<keyword evidence="7" id="KW-0472">Membrane</keyword>
<evidence type="ECO:0000256" key="5">
    <source>
        <dbReference type="ARBA" id="ARBA00022927"/>
    </source>
</evidence>
<dbReference type="KEGG" id="ker:91105108"/>
<organism evidence="10 11">
    <name type="scientific">Kwoniella europaea PYCC6329</name>
    <dbReference type="NCBI Taxonomy" id="1423913"/>
    <lineage>
        <taxon>Eukaryota</taxon>
        <taxon>Fungi</taxon>
        <taxon>Dikarya</taxon>
        <taxon>Basidiomycota</taxon>
        <taxon>Agaricomycotina</taxon>
        <taxon>Tremellomycetes</taxon>
        <taxon>Tremellales</taxon>
        <taxon>Cryptococcaceae</taxon>
        <taxon>Kwoniella</taxon>
    </lineage>
</organism>
<feature type="compositionally biased region" description="Low complexity" evidence="9">
    <location>
        <begin position="437"/>
        <end position="460"/>
    </location>
</feature>
<evidence type="ECO:0000256" key="8">
    <source>
        <dbReference type="ARBA" id="ARBA00031345"/>
    </source>
</evidence>
<dbReference type="Pfam" id="PF10191">
    <property type="entry name" value="COG7"/>
    <property type="match status" value="2"/>
</dbReference>
<evidence type="ECO:0000313" key="10">
    <source>
        <dbReference type="EMBL" id="WWD08196.1"/>
    </source>
</evidence>
<protein>
    <recommendedName>
        <fullName evidence="3">Conserved oligomeric Golgi complex subunit 7</fullName>
    </recommendedName>
    <alternativeName>
        <fullName evidence="8">Component of oligomeric Golgi complex 7</fullName>
    </alternativeName>
</protein>
<sequence>MSSSTPPITTPEPPSQLSSLASTLDASGSDIPSFLNNLLSPYLPPPLPPPNPAQPPDLAPIDKSLNELLTQLSLLSQDTNSAVEQSIHDVSRTVPRLAYDLQFMRESANGLSSSLGMVQDRFARQIDLSSGVGKHKDDLITNGHGVGEVNKTNKSLEKLTHLDKLKNRLESARDILREAESWSTLESELLGFIQNQNWLKAGNRLREASRSMIVFQNTPTEYEDRKRLLVSLQNELENNLSKALKDNLDKGEIEEIGIFHQVFNLIDREEEFRNYYFNSKSSDLLKQWKDFKLVEISPTQTATPVLATDGISTQEGSIKFSDFLPKFYSSLVVTLETEVEQIPLIFSPHTAASTLATFVQTTFDALDPSPSARLSAISEFHGPEALPELIRSYQFTEELGVAIQSLIDRMTFNTQGGMLSGGDQLSTSPSNTITDRPISAGIPAISPSASTMTRTSSKRMSISRRFSRAPTISGPQPVDNSWENTLYEPFLDLQSTYATLERRYLEHIIRTDPSLSSSGASSSRSSGKDIAKTLIDRVNVLFTRSEESTTRCKEFTHGYGSLGLLSALEAGLSTFLSDQQKSMIEQLRLSSGGNQKSRNGGGSKDDLDFEFEGLDSYSTEDWSSFQLGLHILESCKEISTKLNRFEDKLEEYLVHDVGKMLKATQGEGYDVRSTTYGSISLLQQSTLNSIDLHTLINTRPIPKPILPITFRSMNDLIKSSQINLQSIILSPLINQLETYPHLQVWTKPDKPTRKGELHVPTFSLSPTDVISRVSEGLLDLLRVFEIYSKEVGLRFSLDTLPFVEYTVYHGIDLDGQKGKEDIPSEIILSTWISSLSLNLLSHLTSTTLPSIRGLTAGGVNQLKTDLNYLSNAVGALDVVWDDLGKWEKAVELDENGWRKEMRELRGTEGLGEEGERERDIVRSVGRMRGWV</sequence>
<dbReference type="Proteomes" id="UP001358614">
    <property type="component" value="Chromosome 1"/>
</dbReference>
<evidence type="ECO:0000256" key="4">
    <source>
        <dbReference type="ARBA" id="ARBA00022448"/>
    </source>
</evidence>
<keyword evidence="11" id="KW-1185">Reference proteome</keyword>